<comment type="caution">
    <text evidence="1">The sequence shown here is derived from an EMBL/GenBank/DDBJ whole genome shotgun (WGS) entry which is preliminary data.</text>
</comment>
<reference evidence="1 2" key="1">
    <citation type="journal article" date="2018" name="Front. Microbiol.">
        <title>Adaptation of the Freshwater Bloom-Forming Cyanobacterium Microcystis aeruginosa to Brackish Water Is Driven by Recent Horizontal Transfer of Sucrose Genes.</title>
        <authorList>
            <person name="Tanabe Y."/>
            <person name="Hodoki Y."/>
            <person name="Sano T."/>
            <person name="Tada K."/>
            <person name="Watanabe M.M."/>
        </authorList>
    </citation>
    <scope>NUCLEOTIDE SEQUENCE [LARGE SCALE GENOMIC DNA]</scope>
    <source>
        <strain evidence="1 2">Sj</strain>
    </source>
</reference>
<protein>
    <recommendedName>
        <fullName evidence="3">DUF268 domain-containing protein</fullName>
    </recommendedName>
</protein>
<dbReference type="InterPro" id="IPR004951">
    <property type="entry name" value="DUF268_CAE_spp"/>
</dbReference>
<evidence type="ECO:0000313" key="2">
    <source>
        <dbReference type="Proteomes" id="UP000248272"/>
    </source>
</evidence>
<organism evidence="1 2">
    <name type="scientific">Microcystis aeruginosa Sj</name>
    <dbReference type="NCBI Taxonomy" id="1979544"/>
    <lineage>
        <taxon>Bacteria</taxon>
        <taxon>Bacillati</taxon>
        <taxon>Cyanobacteriota</taxon>
        <taxon>Cyanophyceae</taxon>
        <taxon>Oscillatoriophycideae</taxon>
        <taxon>Chroococcales</taxon>
        <taxon>Microcystaceae</taxon>
        <taxon>Microcystis</taxon>
    </lineage>
</organism>
<dbReference type="InterPro" id="IPR029063">
    <property type="entry name" value="SAM-dependent_MTases_sf"/>
</dbReference>
<gene>
    <name evidence="1" type="ORF">MSj_03701</name>
</gene>
<evidence type="ECO:0008006" key="3">
    <source>
        <dbReference type="Google" id="ProtNLM"/>
    </source>
</evidence>
<dbReference type="SUPFAM" id="SSF53335">
    <property type="entry name" value="S-adenosyl-L-methionine-dependent methyltransferases"/>
    <property type="match status" value="1"/>
</dbReference>
<dbReference type="EMBL" id="BDSG01000125">
    <property type="protein sequence ID" value="GBL12187.1"/>
    <property type="molecule type" value="Genomic_DNA"/>
</dbReference>
<dbReference type="Gene3D" id="3.40.50.150">
    <property type="entry name" value="Vaccinia Virus protein VP39"/>
    <property type="match status" value="1"/>
</dbReference>
<sequence length="282" mass="32835">MASIKTIKQYLSKFTLLKVLYIIYSTLKQQYGLSLNWLRGLFDIILFSNEYRVFQANNDNKNFELKIKDWIPCLTDKTEFTPVEPVYFLQDTWAASKIFQLKPEHHHDVGSSVKTIGIISQFVPVTMIDIRPIDIELKNLYFQEGSVLDLPFEDNSIESLSSLCVIEHIGLGRYGDPLDPWGSEKAVKELKRVVKLGGIILFSVPVDEKNKIYFNGCRAFTRDYVLQLFDGFELVEEKYQYGRQLYDSYDPSKKFGTGLYMFKKEKYIQDDRKYDKIATTKA</sequence>
<name>A0A2Z6URQ4_MICAE</name>
<dbReference type="AlphaFoldDB" id="A0A2Z6URQ4"/>
<evidence type="ECO:0000313" key="1">
    <source>
        <dbReference type="EMBL" id="GBL12187.1"/>
    </source>
</evidence>
<dbReference type="Proteomes" id="UP000248272">
    <property type="component" value="Unassembled WGS sequence"/>
</dbReference>
<accession>A0A2Z6URQ4</accession>
<dbReference type="Pfam" id="PF03269">
    <property type="entry name" value="DUF268"/>
    <property type="match status" value="1"/>
</dbReference>
<dbReference type="RefSeq" id="WP_110580339.1">
    <property type="nucleotide sequence ID" value="NZ_BDSG01000125.1"/>
</dbReference>
<proteinExistence type="predicted"/>